<dbReference type="EMBL" id="BKCJ010007788">
    <property type="protein sequence ID" value="GEU79009.1"/>
    <property type="molecule type" value="Genomic_DNA"/>
</dbReference>
<comment type="caution">
    <text evidence="1">The sequence shown here is derived from an EMBL/GenBank/DDBJ whole genome shotgun (WGS) entry which is preliminary data.</text>
</comment>
<dbReference type="AlphaFoldDB" id="A0A6L2N041"/>
<organism evidence="1">
    <name type="scientific">Tanacetum cinerariifolium</name>
    <name type="common">Dalmatian daisy</name>
    <name type="synonym">Chrysanthemum cinerariifolium</name>
    <dbReference type="NCBI Taxonomy" id="118510"/>
    <lineage>
        <taxon>Eukaryota</taxon>
        <taxon>Viridiplantae</taxon>
        <taxon>Streptophyta</taxon>
        <taxon>Embryophyta</taxon>
        <taxon>Tracheophyta</taxon>
        <taxon>Spermatophyta</taxon>
        <taxon>Magnoliopsida</taxon>
        <taxon>eudicotyledons</taxon>
        <taxon>Gunneridae</taxon>
        <taxon>Pentapetalae</taxon>
        <taxon>asterids</taxon>
        <taxon>campanulids</taxon>
        <taxon>Asterales</taxon>
        <taxon>Asteraceae</taxon>
        <taxon>Asteroideae</taxon>
        <taxon>Anthemideae</taxon>
        <taxon>Anthemidinae</taxon>
        <taxon>Tanacetum</taxon>
    </lineage>
</organism>
<name>A0A6L2N041_TANCI</name>
<proteinExistence type="predicted"/>
<reference evidence="1" key="1">
    <citation type="journal article" date="2019" name="Sci. Rep.">
        <title>Draft genome of Tanacetum cinerariifolium, the natural source of mosquito coil.</title>
        <authorList>
            <person name="Yamashiro T."/>
            <person name="Shiraishi A."/>
            <person name="Satake H."/>
            <person name="Nakayama K."/>
        </authorList>
    </citation>
    <scope>NUCLEOTIDE SEQUENCE</scope>
</reference>
<gene>
    <name evidence="1" type="ORF">Tci_050987</name>
</gene>
<protein>
    <submittedName>
        <fullName evidence="1">Uncharacterized protein</fullName>
    </submittedName>
</protein>
<accession>A0A6L2N041</accession>
<evidence type="ECO:0000313" key="1">
    <source>
        <dbReference type="EMBL" id="GEU79009.1"/>
    </source>
</evidence>
<sequence length="91" mass="10306">MDSSKKRKTCVEIQNLSPKGHDINVGNEVEGRKSCHQCRHPSETDRVVGCNKCRSTKYCVTCINTWNNHLKGVVKVVFDVLDLSLASYHRC</sequence>